<dbReference type="Proteomes" id="UP000078003">
    <property type="component" value="Unassembled WGS sequence"/>
</dbReference>
<organism evidence="1 2">
    <name type="scientific">Eikenella corrodens</name>
    <dbReference type="NCBI Taxonomy" id="539"/>
    <lineage>
        <taxon>Bacteria</taxon>
        <taxon>Pseudomonadati</taxon>
        <taxon>Pseudomonadota</taxon>
        <taxon>Betaproteobacteria</taxon>
        <taxon>Neisseriales</taxon>
        <taxon>Neisseriaceae</taxon>
        <taxon>Eikenella</taxon>
    </lineage>
</organism>
<dbReference type="PIRSF" id="PIRSF007056">
    <property type="entry name" value="UCP007056"/>
    <property type="match status" value="1"/>
</dbReference>
<dbReference type="Gene3D" id="3.40.50.300">
    <property type="entry name" value="P-loop containing nucleotide triphosphate hydrolases"/>
    <property type="match status" value="1"/>
</dbReference>
<dbReference type="EMBL" id="LXSF01000002">
    <property type="protein sequence ID" value="OAM17395.1"/>
    <property type="molecule type" value="Genomic_DNA"/>
</dbReference>
<name>A0A1A9RER5_EIKCO</name>
<gene>
    <name evidence="1" type="ORF">A7P85_03360</name>
</gene>
<sequence length="507" mass="56774">MRQQPESTSPAKRSTEDRTPMALLPYQQRWCADTSPVKLCEKSRRIGLSWGEAADTALLAASANGMDSWYIGYNKDMAIEFIRDCANWAKFYGLAAGEIEETEEVFAEGDEQKSVLAFVIRFASGWRVTALSSRPSNLRGKQGRVIIDEAAFHEQLGELLKAAMALLMWGGQVHIISTHDGVDNPFNELITDIRAGKKPYSIHRITFDEAVEQGLYRRICLRRGLEWTAAGEADWCKEIRDFYGEDASEELDCIPKNGGGKWLNRALIESRMNPYTPVIRYDQNDDFGLLPEPRRAAEVADWLADILQPLLDGLDKTRTSFVGEDFARSGDRTVIVPLLQQPNLALKPPFVLELGNMPFAQQEQIMKHLLHGLPNLRGVALDARGNGQSIAEAMRDEFGAEVCEAVMLSENWYRTHTAPFKAALEDGTLTDLPRDEDILTDLRAFELVKGVPRIPDTRTKGADGKKRHGDAAIAFVLAHYASRELNTGPVRVASRKIRRRSPLTRGY</sequence>
<comment type="caution">
    <text evidence="1">The sequence shown here is derived from an EMBL/GenBank/DDBJ whole genome shotgun (WGS) entry which is preliminary data.</text>
</comment>
<dbReference type="RefSeq" id="WP_064104175.1">
    <property type="nucleotide sequence ID" value="NZ_LXSF01000002.1"/>
</dbReference>
<evidence type="ECO:0000313" key="2">
    <source>
        <dbReference type="Proteomes" id="UP000078003"/>
    </source>
</evidence>
<dbReference type="AlphaFoldDB" id="A0A1A9RER5"/>
<dbReference type="InterPro" id="IPR012036">
    <property type="entry name" value="Phage_Mu_Gp28"/>
</dbReference>
<reference evidence="2" key="1">
    <citation type="submission" date="2016-05" db="EMBL/GenBank/DDBJ databases">
        <title>Draft genome of Corynebacterium afermentans subsp. afermentans LCDC 88199T.</title>
        <authorList>
            <person name="Bernier A.-M."/>
            <person name="Bernard K."/>
        </authorList>
    </citation>
    <scope>NUCLEOTIDE SEQUENCE [LARGE SCALE GENOMIC DNA]</scope>
    <source>
        <strain evidence="2">NML01-0328</strain>
    </source>
</reference>
<protein>
    <submittedName>
        <fullName evidence="1">Uncharacterized protein</fullName>
    </submittedName>
</protein>
<dbReference type="Gene3D" id="3.30.420.240">
    <property type="match status" value="1"/>
</dbReference>
<accession>A0A1A9RER5</accession>
<dbReference type="Pfam" id="PF03237">
    <property type="entry name" value="Terminase_6N"/>
    <property type="match status" value="1"/>
</dbReference>
<evidence type="ECO:0000313" key="1">
    <source>
        <dbReference type="EMBL" id="OAM17395.1"/>
    </source>
</evidence>
<proteinExistence type="predicted"/>
<dbReference type="InterPro" id="IPR027417">
    <property type="entry name" value="P-loop_NTPase"/>
</dbReference>